<dbReference type="AlphaFoldDB" id="A0A6L7GII4"/>
<evidence type="ECO:0000313" key="2">
    <source>
        <dbReference type="EMBL" id="MXP14501.1"/>
    </source>
</evidence>
<organism evidence="2 3">
    <name type="scientific">Allopontixanthobacter confluentis</name>
    <dbReference type="NCBI Taxonomy" id="1849021"/>
    <lineage>
        <taxon>Bacteria</taxon>
        <taxon>Pseudomonadati</taxon>
        <taxon>Pseudomonadota</taxon>
        <taxon>Alphaproteobacteria</taxon>
        <taxon>Sphingomonadales</taxon>
        <taxon>Erythrobacteraceae</taxon>
        <taxon>Allopontixanthobacter</taxon>
    </lineage>
</organism>
<evidence type="ECO:0000313" key="3">
    <source>
        <dbReference type="Proteomes" id="UP000473531"/>
    </source>
</evidence>
<dbReference type="OrthoDB" id="7605599at2"/>
<gene>
    <name evidence="2" type="ORF">GRI44_07025</name>
</gene>
<dbReference type="Proteomes" id="UP000473531">
    <property type="component" value="Unassembled WGS sequence"/>
</dbReference>
<dbReference type="RefSeq" id="WP_160600656.1">
    <property type="nucleotide sequence ID" value="NZ_WTYU01000001.1"/>
</dbReference>
<comment type="caution">
    <text evidence="2">The sequence shown here is derived from an EMBL/GenBank/DDBJ whole genome shotgun (WGS) entry which is preliminary data.</text>
</comment>
<name>A0A6L7GII4_9SPHN</name>
<evidence type="ECO:0000256" key="1">
    <source>
        <dbReference type="SAM" id="SignalP"/>
    </source>
</evidence>
<dbReference type="EMBL" id="WTYU01000001">
    <property type="protein sequence ID" value="MXP14501.1"/>
    <property type="molecule type" value="Genomic_DNA"/>
</dbReference>
<keyword evidence="3" id="KW-1185">Reference proteome</keyword>
<proteinExistence type="predicted"/>
<feature type="chain" id="PRO_5027064381" evidence="1">
    <location>
        <begin position="25"/>
        <end position="306"/>
    </location>
</feature>
<keyword evidence="1" id="KW-0732">Signal</keyword>
<reference evidence="2 3" key="1">
    <citation type="submission" date="2019-12" db="EMBL/GenBank/DDBJ databases">
        <title>Genomic-based taxomic classification of the family Erythrobacteraceae.</title>
        <authorList>
            <person name="Xu L."/>
        </authorList>
    </citation>
    <scope>NUCLEOTIDE SEQUENCE [LARGE SCALE GENOMIC DNA]</scope>
    <source>
        <strain evidence="2 3">KCTC 52259</strain>
    </source>
</reference>
<feature type="signal peptide" evidence="1">
    <location>
        <begin position="1"/>
        <end position="24"/>
    </location>
</feature>
<protein>
    <submittedName>
        <fullName evidence="2">Uncharacterized protein</fullName>
    </submittedName>
</protein>
<accession>A0A6L7GII4</accession>
<sequence>MIRLSKFCALLLVGAVWPAVGAKAQVQEHYQPGFFYEVPQEKEMVANAKGEQGLPTFVQIAAMDTIGVEHGEIAHAQIGSSNLFVVYVRFEGECGSSGCRAQIWKMDDGRAVLLNSLPVGHLPIVMLPAQDSGMPRLGVTVWDKTLGHAILPIAFDGEIYSSGGRDAVPLTYAGHTLITESMLRTFSRAESLPQFPTAFRGAWAKKIDQCEHEFTGGFTINRDRITYYEGTDLLVEFDDQTKITGTSGLGNMMVAEMAYVHAGEVSFPRTVCLTMVEATLFRMDETGDSIGPGDLYFLCPTGSIGN</sequence>